<dbReference type="EMBL" id="ABCC02000047">
    <property type="protein sequence ID" value="EDP13686.1"/>
    <property type="molecule type" value="Genomic_DNA"/>
</dbReference>
<dbReference type="AlphaFoldDB" id="A8S224"/>
<proteinExistence type="predicted"/>
<gene>
    <name evidence="1" type="ORF">CLOBOL_06251</name>
</gene>
<comment type="caution">
    <text evidence="1">The sequence shown here is derived from an EMBL/GenBank/DDBJ whole genome shotgun (WGS) entry which is preliminary data.</text>
</comment>
<organism evidence="1 2">
    <name type="scientific">Enterocloster bolteae (strain ATCC BAA-613 / DSM 15670 / CCUG 46953 / JCM 12243 / WAL 16351)</name>
    <name type="common">Clostridium bolteae</name>
    <dbReference type="NCBI Taxonomy" id="411902"/>
    <lineage>
        <taxon>Bacteria</taxon>
        <taxon>Bacillati</taxon>
        <taxon>Bacillota</taxon>
        <taxon>Clostridia</taxon>
        <taxon>Lachnospirales</taxon>
        <taxon>Lachnospiraceae</taxon>
        <taxon>Enterocloster</taxon>
    </lineage>
</organism>
<evidence type="ECO:0000313" key="1">
    <source>
        <dbReference type="EMBL" id="EDP13686.1"/>
    </source>
</evidence>
<sequence length="37" mass="4567">MIHKTCIYHVYFVDIFKTYQRLFCDITDSLDNMHKNI</sequence>
<dbReference type="HOGENOM" id="CLU_3342204_0_0_9"/>
<name>A8S224_ENTBW</name>
<evidence type="ECO:0000313" key="2">
    <source>
        <dbReference type="Proteomes" id="UP000005396"/>
    </source>
</evidence>
<protein>
    <submittedName>
        <fullName evidence="1">Uncharacterized protein</fullName>
    </submittedName>
</protein>
<accession>A8S224</accession>
<reference evidence="1 2" key="2">
    <citation type="submission" date="2007-09" db="EMBL/GenBank/DDBJ databases">
        <title>Draft genome sequence of Clostridium bolteae (ATCC BAA-613).</title>
        <authorList>
            <person name="Sudarsanam P."/>
            <person name="Ley R."/>
            <person name="Guruge J."/>
            <person name="Turnbaugh P.J."/>
            <person name="Mahowald M."/>
            <person name="Liep D."/>
            <person name="Gordon J."/>
        </authorList>
    </citation>
    <scope>NUCLEOTIDE SEQUENCE [LARGE SCALE GENOMIC DNA]</scope>
    <source>
        <strain evidence="2">ATCC BAA-613 / DSM 15670 / CCUG 46953 / JCM 12243 / WAL 16351</strain>
    </source>
</reference>
<dbReference type="Proteomes" id="UP000005396">
    <property type="component" value="Unassembled WGS sequence"/>
</dbReference>
<dbReference type="PaxDb" id="411902-CLOBOL_06251"/>
<reference evidence="1 2" key="1">
    <citation type="submission" date="2007-08" db="EMBL/GenBank/DDBJ databases">
        <authorList>
            <person name="Fulton L."/>
            <person name="Clifton S."/>
            <person name="Fulton B."/>
            <person name="Xu J."/>
            <person name="Minx P."/>
            <person name="Pepin K.H."/>
            <person name="Johnson M."/>
            <person name="Thiruvilangam P."/>
            <person name="Bhonagiri V."/>
            <person name="Nash W.E."/>
            <person name="Mardis E.R."/>
            <person name="Wilson R.K."/>
        </authorList>
    </citation>
    <scope>NUCLEOTIDE SEQUENCE [LARGE SCALE GENOMIC DNA]</scope>
    <source>
        <strain evidence="2">ATCC BAA-613 / DSM 15670 / CCUG 46953 / JCM 12243 / WAL 16351</strain>
    </source>
</reference>